<dbReference type="Gene3D" id="2.60.40.1080">
    <property type="match status" value="1"/>
</dbReference>
<organism evidence="1 2">
    <name type="scientific">Echinicola strongylocentroti</name>
    <dbReference type="NCBI Taxonomy" id="1795355"/>
    <lineage>
        <taxon>Bacteria</taxon>
        <taxon>Pseudomonadati</taxon>
        <taxon>Bacteroidota</taxon>
        <taxon>Cytophagia</taxon>
        <taxon>Cytophagales</taxon>
        <taxon>Cyclobacteriaceae</taxon>
        <taxon>Echinicola</taxon>
    </lineage>
</organism>
<dbReference type="AlphaFoldDB" id="A0A2Z4IKI7"/>
<dbReference type="SUPFAM" id="SSF49373">
    <property type="entry name" value="Invasin/intimin cell-adhesion fragments"/>
    <property type="match status" value="1"/>
</dbReference>
<evidence type="ECO:0008006" key="3">
    <source>
        <dbReference type="Google" id="ProtNLM"/>
    </source>
</evidence>
<dbReference type="InterPro" id="IPR008964">
    <property type="entry name" value="Invasin/intimin_cell_adhesion"/>
</dbReference>
<reference evidence="1 2" key="1">
    <citation type="submission" date="2018-06" db="EMBL/GenBank/DDBJ databases">
        <title>Echinicola strongylocentroti sp. nov., isolated from a sea urchin Strongylocentrotus intermedius.</title>
        <authorList>
            <person name="Bae S.S."/>
        </authorList>
    </citation>
    <scope>NUCLEOTIDE SEQUENCE [LARGE SCALE GENOMIC DNA]</scope>
    <source>
        <strain evidence="1 2">MEBiC08714</strain>
    </source>
</reference>
<dbReference type="PROSITE" id="PS51257">
    <property type="entry name" value="PROKAR_LIPOPROTEIN"/>
    <property type="match status" value="1"/>
</dbReference>
<name>A0A2Z4IKI7_9BACT</name>
<accession>A0A2Z4IKI7</accession>
<dbReference type="Proteomes" id="UP000248688">
    <property type="component" value="Chromosome"/>
</dbReference>
<evidence type="ECO:0000313" key="1">
    <source>
        <dbReference type="EMBL" id="AWW31257.1"/>
    </source>
</evidence>
<dbReference type="RefSeq" id="WP_112784634.1">
    <property type="nucleotide sequence ID" value="NZ_CP030041.1"/>
</dbReference>
<keyword evidence="2" id="KW-1185">Reference proteome</keyword>
<dbReference type="KEGG" id="est:DN752_14615"/>
<proteinExistence type="predicted"/>
<sequence length="249" mass="28255">MIFTTRWLGIVVVTLVLLGCRHERHVHEEVLTLRDSSLYLGVHEEMKLEVDFKGNGYPSSHLIWESDHPAYAVVSEVGMVKGLVQGHAVIRVMTSDGTYADKCNVRIHPTNHLFDEPAHEFGMSKEEVITGEPRELEVALSDKLIFKGDAKPVKKSMYFFEKGCLVTSAVLLQVEEVEYKKVKDFLLQRYFSLGIEKDIYFMTEGKMLIGLAIEQNGQLSIVYLEEKVLNAKGIGKYTYVKGIIDNVRN</sequence>
<evidence type="ECO:0000313" key="2">
    <source>
        <dbReference type="Proteomes" id="UP000248688"/>
    </source>
</evidence>
<gene>
    <name evidence="1" type="ORF">DN752_14615</name>
</gene>
<protein>
    <recommendedName>
        <fullName evidence="3">BIG2 domain-containing protein</fullName>
    </recommendedName>
</protein>
<dbReference type="OrthoDB" id="836250at2"/>
<dbReference type="EMBL" id="CP030041">
    <property type="protein sequence ID" value="AWW31257.1"/>
    <property type="molecule type" value="Genomic_DNA"/>
</dbReference>